<evidence type="ECO:0000259" key="4">
    <source>
        <dbReference type="Pfam" id="PF17853"/>
    </source>
</evidence>
<gene>
    <name evidence="5" type="ORF">BJ983_005881</name>
</gene>
<reference evidence="5 6" key="1">
    <citation type="submission" date="2020-07" db="EMBL/GenBank/DDBJ databases">
        <title>Sequencing the genomes of 1000 actinobacteria strains.</title>
        <authorList>
            <person name="Klenk H.-P."/>
        </authorList>
    </citation>
    <scope>NUCLEOTIDE SEQUENCE [LARGE SCALE GENOMIC DNA]</scope>
    <source>
        <strain evidence="5 6">DSM 45772</strain>
    </source>
</reference>
<dbReference type="PANTHER" id="PTHR33744">
    <property type="entry name" value="CARBOHYDRATE DIACID REGULATOR"/>
    <property type="match status" value="1"/>
</dbReference>
<dbReference type="Proteomes" id="UP000535890">
    <property type="component" value="Unassembled WGS sequence"/>
</dbReference>
<sequence length="404" mass="44026">MEQGDVDAVVATVARGIAVTLPALTREMTEHFVEVIPEFRHDDAVRELMVSSTASNLSAIVDLLEHGIAFDDLAVPAAAAEYARRFAQRDLSLEALLRAYRLGEHRFVQWALRALGDLDLDARTVLAAASELGARTNRYIDQVIEGLIDIYEEERRTWDARSDAVRAATIRAVLAASDLDVGGAEQTLGAPLRGWHRAAVLWAPAPGPDLRDVERDLVTVAGRAPLSVLAEQNCLWVWWSATTRLPLHAASLARLVGAHPGLRVALGGAGSGLEGFRTSHREAWRARALAELRADGPAVVDYDEVAVPALLAEHQDDLLAWLRRTLGGLAAGDEATGRLRETLHAYLAADRSSSEAAGRLHLHKNTVHYRLRRAEEVLGHPVAENRLDVEVALLVCRHLGWPVG</sequence>
<dbReference type="InterPro" id="IPR025736">
    <property type="entry name" value="PucR_C-HTH_dom"/>
</dbReference>
<evidence type="ECO:0000256" key="1">
    <source>
        <dbReference type="ARBA" id="ARBA00006754"/>
    </source>
</evidence>
<comment type="caution">
    <text evidence="5">The sequence shown here is derived from an EMBL/GenBank/DDBJ whole genome shotgun (WGS) entry which is preliminary data.</text>
</comment>
<dbReference type="Pfam" id="PF14361">
    <property type="entry name" value="RsbRD_N"/>
    <property type="match status" value="1"/>
</dbReference>
<organism evidence="5 6">
    <name type="scientific">Actinomycetospora corticicola</name>
    <dbReference type="NCBI Taxonomy" id="663602"/>
    <lineage>
        <taxon>Bacteria</taxon>
        <taxon>Bacillati</taxon>
        <taxon>Actinomycetota</taxon>
        <taxon>Actinomycetes</taxon>
        <taxon>Pseudonocardiales</taxon>
        <taxon>Pseudonocardiaceae</taxon>
        <taxon>Actinomycetospora</taxon>
    </lineage>
</organism>
<dbReference type="Pfam" id="PF17853">
    <property type="entry name" value="GGDEF_2"/>
    <property type="match status" value="1"/>
</dbReference>
<protein>
    <submittedName>
        <fullName evidence="5">DNA-binding PucR family transcriptional regulator</fullName>
    </submittedName>
</protein>
<dbReference type="PANTHER" id="PTHR33744:SF1">
    <property type="entry name" value="DNA-BINDING TRANSCRIPTIONAL ACTIVATOR ADER"/>
    <property type="match status" value="1"/>
</dbReference>
<evidence type="ECO:0000313" key="5">
    <source>
        <dbReference type="EMBL" id="NYD39779.1"/>
    </source>
</evidence>
<dbReference type="InterPro" id="IPR025751">
    <property type="entry name" value="RsbRD_N_dom"/>
</dbReference>
<keyword evidence="5" id="KW-0238">DNA-binding</keyword>
<dbReference type="GO" id="GO:0003677">
    <property type="term" value="F:DNA binding"/>
    <property type="evidence" value="ECO:0007669"/>
    <property type="project" value="UniProtKB-KW"/>
</dbReference>
<feature type="domain" description="RsbT co-antagonist protein RsbRD N-terminal" evidence="3">
    <location>
        <begin position="22"/>
        <end position="166"/>
    </location>
</feature>
<evidence type="ECO:0000259" key="3">
    <source>
        <dbReference type="Pfam" id="PF14361"/>
    </source>
</evidence>
<dbReference type="RefSeq" id="WP_179797050.1">
    <property type="nucleotide sequence ID" value="NZ_BAABHP010000002.1"/>
</dbReference>
<evidence type="ECO:0000313" key="6">
    <source>
        <dbReference type="Proteomes" id="UP000535890"/>
    </source>
</evidence>
<comment type="similarity">
    <text evidence="1">Belongs to the CdaR family.</text>
</comment>
<accession>A0A7Y9E271</accession>
<dbReference type="InterPro" id="IPR013324">
    <property type="entry name" value="RNA_pol_sigma_r3/r4-like"/>
</dbReference>
<name>A0A7Y9E271_9PSEU</name>
<proteinExistence type="inferred from homology"/>
<dbReference type="Pfam" id="PF13556">
    <property type="entry name" value="HTH_30"/>
    <property type="match status" value="1"/>
</dbReference>
<dbReference type="InterPro" id="IPR041522">
    <property type="entry name" value="CdaR_GGDEF"/>
</dbReference>
<dbReference type="AlphaFoldDB" id="A0A7Y9E271"/>
<evidence type="ECO:0000259" key="2">
    <source>
        <dbReference type="Pfam" id="PF13556"/>
    </source>
</evidence>
<dbReference type="EMBL" id="JACCBN010000001">
    <property type="protein sequence ID" value="NYD39779.1"/>
    <property type="molecule type" value="Genomic_DNA"/>
</dbReference>
<dbReference type="InterPro" id="IPR051448">
    <property type="entry name" value="CdaR-like_regulators"/>
</dbReference>
<feature type="domain" description="CdaR GGDEF-like" evidence="4">
    <location>
        <begin position="184"/>
        <end position="288"/>
    </location>
</feature>
<dbReference type="Gene3D" id="1.10.10.2840">
    <property type="entry name" value="PucR C-terminal helix-turn-helix domain"/>
    <property type="match status" value="1"/>
</dbReference>
<keyword evidence="6" id="KW-1185">Reference proteome</keyword>
<feature type="domain" description="PucR C-terminal helix-turn-helix" evidence="2">
    <location>
        <begin position="339"/>
        <end position="394"/>
    </location>
</feature>
<dbReference type="InterPro" id="IPR042070">
    <property type="entry name" value="PucR_C-HTH_sf"/>
</dbReference>
<dbReference type="SUPFAM" id="SSF88659">
    <property type="entry name" value="Sigma3 and sigma4 domains of RNA polymerase sigma factors"/>
    <property type="match status" value="1"/>
</dbReference>